<dbReference type="PROSITE" id="PS50937">
    <property type="entry name" value="HTH_MERR_2"/>
    <property type="match status" value="1"/>
</dbReference>
<dbReference type="PANTHER" id="PTHR30204">
    <property type="entry name" value="REDOX-CYCLING DRUG-SENSING TRANSCRIPTIONAL ACTIVATOR SOXR"/>
    <property type="match status" value="1"/>
</dbReference>
<dbReference type="InterPro" id="IPR009061">
    <property type="entry name" value="DNA-bd_dom_put_sf"/>
</dbReference>
<feature type="domain" description="HTH merR-type" evidence="3">
    <location>
        <begin position="43"/>
        <end position="112"/>
    </location>
</feature>
<feature type="region of interest" description="Disordered" evidence="2">
    <location>
        <begin position="1"/>
        <end position="31"/>
    </location>
</feature>
<dbReference type="PANTHER" id="PTHR30204:SF58">
    <property type="entry name" value="HTH-TYPE TRANSCRIPTIONAL REGULATOR YFMP"/>
    <property type="match status" value="1"/>
</dbReference>
<dbReference type="GO" id="GO:0003700">
    <property type="term" value="F:DNA-binding transcription factor activity"/>
    <property type="evidence" value="ECO:0007669"/>
    <property type="project" value="InterPro"/>
</dbReference>
<dbReference type="EMBL" id="UINC01000325">
    <property type="protein sequence ID" value="SUZ53307.1"/>
    <property type="molecule type" value="Genomic_DNA"/>
</dbReference>
<evidence type="ECO:0000256" key="2">
    <source>
        <dbReference type="SAM" id="MobiDB-lite"/>
    </source>
</evidence>
<dbReference type="AlphaFoldDB" id="A0A381NFK3"/>
<name>A0A381NFK3_9ZZZZ</name>
<keyword evidence="1" id="KW-0238">DNA-binding</keyword>
<evidence type="ECO:0000259" key="3">
    <source>
        <dbReference type="PROSITE" id="PS50937"/>
    </source>
</evidence>
<dbReference type="InterPro" id="IPR047057">
    <property type="entry name" value="MerR_fam"/>
</dbReference>
<dbReference type="SMART" id="SM00422">
    <property type="entry name" value="HTH_MERR"/>
    <property type="match status" value="1"/>
</dbReference>
<evidence type="ECO:0000256" key="1">
    <source>
        <dbReference type="ARBA" id="ARBA00023125"/>
    </source>
</evidence>
<organism evidence="4">
    <name type="scientific">marine metagenome</name>
    <dbReference type="NCBI Taxonomy" id="408172"/>
    <lineage>
        <taxon>unclassified sequences</taxon>
        <taxon>metagenomes</taxon>
        <taxon>ecological metagenomes</taxon>
    </lineage>
</organism>
<proteinExistence type="predicted"/>
<gene>
    <name evidence="4" type="ORF">METZ01_LOCUS6161</name>
</gene>
<dbReference type="Gene3D" id="1.10.1660.10">
    <property type="match status" value="1"/>
</dbReference>
<evidence type="ECO:0000313" key="4">
    <source>
        <dbReference type="EMBL" id="SUZ53307.1"/>
    </source>
</evidence>
<accession>A0A381NFK3</accession>
<dbReference type="SUPFAM" id="SSF46955">
    <property type="entry name" value="Putative DNA-binding domain"/>
    <property type="match status" value="1"/>
</dbReference>
<dbReference type="Pfam" id="PF13411">
    <property type="entry name" value="MerR_1"/>
    <property type="match status" value="1"/>
</dbReference>
<sequence>MEDRRVTPGWMPPPRPENTDLSPTQPADTEEANRDAVLEVQGVYIISVAARILDMHPQTLRKYERLGLINPGRTIGMLRLYSTEDIRKVRLIRYLSDELGLNLAGVQFALAAFDNMSTIKQRINGRLEGIPAAQQVVQEEMDLLFDSLNLPVDR</sequence>
<dbReference type="GO" id="GO:0003677">
    <property type="term" value="F:DNA binding"/>
    <property type="evidence" value="ECO:0007669"/>
    <property type="project" value="UniProtKB-KW"/>
</dbReference>
<reference evidence="4" key="1">
    <citation type="submission" date="2018-05" db="EMBL/GenBank/DDBJ databases">
        <authorList>
            <person name="Lanie J.A."/>
            <person name="Ng W.-L."/>
            <person name="Kazmierczak K.M."/>
            <person name="Andrzejewski T.M."/>
            <person name="Davidsen T.M."/>
            <person name="Wayne K.J."/>
            <person name="Tettelin H."/>
            <person name="Glass J.I."/>
            <person name="Rusch D."/>
            <person name="Podicherti R."/>
            <person name="Tsui H.-C.T."/>
            <person name="Winkler M.E."/>
        </authorList>
    </citation>
    <scope>NUCLEOTIDE SEQUENCE</scope>
</reference>
<dbReference type="InterPro" id="IPR000551">
    <property type="entry name" value="MerR-type_HTH_dom"/>
</dbReference>
<protein>
    <recommendedName>
        <fullName evidence="3">HTH merR-type domain-containing protein</fullName>
    </recommendedName>
</protein>